<organism evidence="1 2">
    <name type="scientific">Capnocytophaga felis</name>
    <dbReference type="NCBI Taxonomy" id="2267611"/>
    <lineage>
        <taxon>Bacteria</taxon>
        <taxon>Pseudomonadati</taxon>
        <taxon>Bacteroidota</taxon>
        <taxon>Flavobacteriia</taxon>
        <taxon>Flavobacteriales</taxon>
        <taxon>Flavobacteriaceae</taxon>
        <taxon>Capnocytophaga</taxon>
    </lineage>
</organism>
<evidence type="ECO:0000313" key="1">
    <source>
        <dbReference type="EMBL" id="GET46200.1"/>
    </source>
</evidence>
<dbReference type="AlphaFoldDB" id="A0A5M4B9U8"/>
<reference evidence="2" key="1">
    <citation type="journal article" date="2020" name="Int. J. Syst. Evol. Microbiol.">
        <title>Capnocytophaga felis sp. nov. isolated from the feline oral cavity.</title>
        <authorList>
            <person name="Suzuki M."/>
            <person name="Umeda K."/>
            <person name="Kimura M."/>
            <person name="Imaoka K."/>
            <person name="Morikawa S."/>
            <person name="Maeda K."/>
        </authorList>
    </citation>
    <scope>NUCLEOTIDE SEQUENCE [LARGE SCALE GENOMIC DNA]</scope>
    <source>
        <strain evidence="2">KC07070</strain>
    </source>
</reference>
<protein>
    <submittedName>
        <fullName evidence="1">Uncharacterized protein</fullName>
    </submittedName>
</protein>
<comment type="caution">
    <text evidence="1">The sequence shown here is derived from an EMBL/GenBank/DDBJ whole genome shotgun (WGS) entry which is preliminary data.</text>
</comment>
<sequence>MKYSFNIHKYLTPTGLKKERPIIDIDNSSQYGWYFYDEINNLSSDFDYVEEIVEKIEDVLSGKTDFYEGFGFELYMIECDREKAVVKNIFEDDKVEAIIPIQEVYELMRDWRDYLRDFYK</sequence>
<dbReference type="RefSeq" id="WP_155284830.1">
    <property type="nucleotide sequence ID" value="NZ_BLBC01000008.1"/>
</dbReference>
<accession>A0A5M4B9U8</accession>
<proteinExistence type="predicted"/>
<gene>
    <name evidence="1" type="ORF">RCZ01_15020</name>
</gene>
<dbReference type="Proteomes" id="UP000398217">
    <property type="component" value="Unassembled WGS sequence"/>
</dbReference>
<evidence type="ECO:0000313" key="2">
    <source>
        <dbReference type="Proteomes" id="UP000398217"/>
    </source>
</evidence>
<keyword evidence="2" id="KW-1185">Reference proteome</keyword>
<dbReference type="EMBL" id="BLBC01000008">
    <property type="protein sequence ID" value="GET46200.1"/>
    <property type="molecule type" value="Genomic_DNA"/>
</dbReference>
<dbReference type="OrthoDB" id="1350307at2"/>
<name>A0A5M4B9U8_9FLAO</name>